<evidence type="ECO:0000256" key="7">
    <source>
        <dbReference type="ARBA" id="ARBA00022989"/>
    </source>
</evidence>
<sequence>MTTALLLGLVCFLGYCDGKFLGVSMLDRPIIMGSLTGLVMGDFHTGLVVAGTMELAWMGLLYYAGTVPADVTVGSIVGTYFAIATGHGFEVAITIALPAGILGAYVGTTFNTIGSYVMHVCDKWAAAGEIDKINRFHLIYGILKCLFMGLVVFLTILLGADAISSLINAIPENIMKGMSIASDLLPAVGFGMLLNIMWDKRFIPLYFVGFVVSAYLGLDIMAITVVALCMALFKMYTSQEETANE</sequence>
<name>A0A1I0JMB7_9FIRM</name>
<keyword evidence="2" id="KW-0813">Transport</keyword>
<dbReference type="GO" id="GO:0005886">
    <property type="term" value="C:plasma membrane"/>
    <property type="evidence" value="ECO:0007669"/>
    <property type="project" value="UniProtKB-SubCell"/>
</dbReference>
<accession>A0A1I0JMB7</accession>
<evidence type="ECO:0000256" key="3">
    <source>
        <dbReference type="ARBA" id="ARBA00022475"/>
    </source>
</evidence>
<evidence type="ECO:0000256" key="8">
    <source>
        <dbReference type="ARBA" id="ARBA00023136"/>
    </source>
</evidence>
<evidence type="ECO:0000256" key="1">
    <source>
        <dbReference type="ARBA" id="ARBA00004651"/>
    </source>
</evidence>
<evidence type="ECO:0000256" key="2">
    <source>
        <dbReference type="ARBA" id="ARBA00022448"/>
    </source>
</evidence>
<dbReference type="RefSeq" id="WP_166434439.1">
    <property type="nucleotide sequence ID" value="NZ_DAINWJ010000300.1"/>
</dbReference>
<dbReference type="PROSITE" id="PS51106">
    <property type="entry name" value="PTS_EIIC_TYPE_4"/>
    <property type="match status" value="1"/>
</dbReference>
<dbReference type="EMBL" id="FOIM01000032">
    <property type="protein sequence ID" value="SEU11548.1"/>
    <property type="molecule type" value="Genomic_DNA"/>
</dbReference>
<dbReference type="InterPro" id="IPR050303">
    <property type="entry name" value="GatZ_KbaZ_carbometab"/>
</dbReference>
<feature type="transmembrane region" description="Helical" evidence="9">
    <location>
        <begin position="138"/>
        <end position="160"/>
    </location>
</feature>
<dbReference type="InterPro" id="IPR004700">
    <property type="entry name" value="PTS_IIC_man"/>
</dbReference>
<gene>
    <name evidence="10" type="ORF">SAMN05216313_13251</name>
</gene>
<proteinExistence type="predicted"/>
<keyword evidence="8 9" id="KW-0472">Membrane</keyword>
<evidence type="ECO:0000313" key="11">
    <source>
        <dbReference type="Proteomes" id="UP000198508"/>
    </source>
</evidence>
<reference evidence="11" key="1">
    <citation type="submission" date="2016-10" db="EMBL/GenBank/DDBJ databases">
        <authorList>
            <person name="Varghese N."/>
            <person name="Submissions S."/>
        </authorList>
    </citation>
    <scope>NUCLEOTIDE SEQUENCE [LARGE SCALE GENOMIC DNA]</scope>
    <source>
        <strain evidence="11">NLAE-zl-G277</strain>
    </source>
</reference>
<protein>
    <submittedName>
        <fullName evidence="10">PTS system, mannose-specific IIC component</fullName>
    </submittedName>
</protein>
<dbReference type="STRING" id="460384.SAMN05216313_13251"/>
<keyword evidence="4" id="KW-0762">Sugar transport</keyword>
<keyword evidence="7 9" id="KW-1133">Transmembrane helix</keyword>
<comment type="subcellular location">
    <subcellularLocation>
        <location evidence="1">Cell membrane</location>
        <topology evidence="1">Multi-pass membrane protein</topology>
    </subcellularLocation>
</comment>
<feature type="transmembrane region" description="Helical" evidence="9">
    <location>
        <begin position="28"/>
        <end position="49"/>
    </location>
</feature>
<evidence type="ECO:0000256" key="9">
    <source>
        <dbReference type="SAM" id="Phobius"/>
    </source>
</evidence>
<feature type="transmembrane region" description="Helical" evidence="9">
    <location>
        <begin position="61"/>
        <end position="83"/>
    </location>
</feature>
<dbReference type="AlphaFoldDB" id="A0A1I0JMB7"/>
<evidence type="ECO:0000313" key="10">
    <source>
        <dbReference type="EMBL" id="SEU11548.1"/>
    </source>
</evidence>
<dbReference type="GO" id="GO:0009401">
    <property type="term" value="P:phosphoenolpyruvate-dependent sugar phosphotransferase system"/>
    <property type="evidence" value="ECO:0007669"/>
    <property type="project" value="UniProtKB-KW"/>
</dbReference>
<dbReference type="Proteomes" id="UP000198508">
    <property type="component" value="Unassembled WGS sequence"/>
</dbReference>
<keyword evidence="11" id="KW-1185">Reference proteome</keyword>
<dbReference type="PANTHER" id="PTHR32502">
    <property type="entry name" value="N-ACETYLGALACTOSAMINE PERMEASE II COMPONENT-RELATED"/>
    <property type="match status" value="1"/>
</dbReference>
<dbReference type="GeneID" id="93277372"/>
<dbReference type="Pfam" id="PF03609">
    <property type="entry name" value="EII-Sor"/>
    <property type="match status" value="1"/>
</dbReference>
<feature type="transmembrane region" description="Helical" evidence="9">
    <location>
        <begin position="95"/>
        <end position="117"/>
    </location>
</feature>
<keyword evidence="6 9" id="KW-0812">Transmembrane</keyword>
<evidence type="ECO:0000256" key="4">
    <source>
        <dbReference type="ARBA" id="ARBA00022597"/>
    </source>
</evidence>
<dbReference type="PANTHER" id="PTHR32502:SF8">
    <property type="entry name" value="N-ACETYLGALACTOSAMINE PERMEASE IIC COMPONENT 1"/>
    <property type="match status" value="1"/>
</dbReference>
<feature type="transmembrane region" description="Helical" evidence="9">
    <location>
        <begin position="205"/>
        <end position="233"/>
    </location>
</feature>
<evidence type="ECO:0000256" key="5">
    <source>
        <dbReference type="ARBA" id="ARBA00022683"/>
    </source>
</evidence>
<keyword evidence="3" id="KW-1003">Cell membrane</keyword>
<keyword evidence="5" id="KW-0598">Phosphotransferase system</keyword>
<evidence type="ECO:0000256" key="6">
    <source>
        <dbReference type="ARBA" id="ARBA00022692"/>
    </source>
</evidence>
<feature type="transmembrane region" description="Helical" evidence="9">
    <location>
        <begin position="180"/>
        <end position="198"/>
    </location>
</feature>
<organism evidence="10 11">
    <name type="scientific">Enterocloster lavalensis</name>
    <dbReference type="NCBI Taxonomy" id="460384"/>
    <lineage>
        <taxon>Bacteria</taxon>
        <taxon>Bacillati</taxon>
        <taxon>Bacillota</taxon>
        <taxon>Clostridia</taxon>
        <taxon>Lachnospirales</taxon>
        <taxon>Lachnospiraceae</taxon>
        <taxon>Enterocloster</taxon>
    </lineage>
</organism>